<name>A0A6N7VZ03_ACIFE</name>
<accession>A0A6N7VZ03</accession>
<protein>
    <recommendedName>
        <fullName evidence="3">Prophage minor tail protein Z (GPZ)</fullName>
    </recommendedName>
</protein>
<evidence type="ECO:0008006" key="3">
    <source>
        <dbReference type="Google" id="ProtNLM"/>
    </source>
</evidence>
<organism evidence="1 2">
    <name type="scientific">Acidaminococcus fermentans</name>
    <dbReference type="NCBI Taxonomy" id="905"/>
    <lineage>
        <taxon>Bacteria</taxon>
        <taxon>Bacillati</taxon>
        <taxon>Bacillota</taxon>
        <taxon>Negativicutes</taxon>
        <taxon>Acidaminococcales</taxon>
        <taxon>Acidaminococcaceae</taxon>
        <taxon>Acidaminococcus</taxon>
    </lineage>
</organism>
<evidence type="ECO:0000313" key="2">
    <source>
        <dbReference type="Proteomes" id="UP000441455"/>
    </source>
</evidence>
<proteinExistence type="predicted"/>
<sequence length="179" mass="19873">MIQLRMSVEQQGLVAKYLEEAPKKVQRAAYMAVKRTVTRVRKNLAKQARAEYTVKSGNVKRALTVSNPSYGNLLATITATGRQLPLAAFVVRRPVNGPMKVQVIRSGGLKPVKGLFQNDAAGFSGPMHRRQPARFPLHTPGGPSVPQMVESHAVIDEVEKDGEQFLAARFEHELAWRFK</sequence>
<dbReference type="RefSeq" id="WP_195839630.1">
    <property type="nucleotide sequence ID" value="NZ_VULN01000009.1"/>
</dbReference>
<gene>
    <name evidence="1" type="ORF">FX155_07115</name>
</gene>
<dbReference type="Proteomes" id="UP000441455">
    <property type="component" value="Unassembled WGS sequence"/>
</dbReference>
<reference evidence="1 2" key="1">
    <citation type="submission" date="2019-08" db="EMBL/GenBank/DDBJ databases">
        <title>In-depth cultivation of the pig gut microbiome towards novel bacterial diversity and tailored functional studies.</title>
        <authorList>
            <person name="Wylensek D."/>
            <person name="Hitch T.C.A."/>
            <person name="Clavel T."/>
        </authorList>
    </citation>
    <scope>NUCLEOTIDE SEQUENCE [LARGE SCALE GENOMIC DNA]</scope>
    <source>
        <strain evidence="1 2">WCA-389-WT-5B</strain>
    </source>
</reference>
<evidence type="ECO:0000313" key="1">
    <source>
        <dbReference type="EMBL" id="MSS82361.1"/>
    </source>
</evidence>
<comment type="caution">
    <text evidence="1">The sequence shown here is derived from an EMBL/GenBank/DDBJ whole genome shotgun (WGS) entry which is preliminary data.</text>
</comment>
<dbReference type="AlphaFoldDB" id="A0A6N7VZ03"/>
<dbReference type="EMBL" id="VULN01000009">
    <property type="protein sequence ID" value="MSS82361.1"/>
    <property type="molecule type" value="Genomic_DNA"/>
</dbReference>